<dbReference type="SUPFAM" id="SSF56935">
    <property type="entry name" value="Porins"/>
    <property type="match status" value="1"/>
</dbReference>
<protein>
    <recommendedName>
        <fullName evidence="3">TonB-dependent receptor</fullName>
    </recommendedName>
</protein>
<dbReference type="Gene3D" id="2.60.40.1120">
    <property type="entry name" value="Carboxypeptidase-like, regulatory domain"/>
    <property type="match status" value="1"/>
</dbReference>
<evidence type="ECO:0000313" key="1">
    <source>
        <dbReference type="EMBL" id="MBB4624658.1"/>
    </source>
</evidence>
<dbReference type="RefSeq" id="WP_229801150.1">
    <property type="nucleotide sequence ID" value="NZ_BMPB01000015.1"/>
</dbReference>
<evidence type="ECO:0000313" key="2">
    <source>
        <dbReference type="Proteomes" id="UP000533637"/>
    </source>
</evidence>
<dbReference type="EMBL" id="JACHOC010000011">
    <property type="protein sequence ID" value="MBB4624658.1"/>
    <property type="molecule type" value="Genomic_DNA"/>
</dbReference>
<accession>A0ABR6KV59</accession>
<reference evidence="1 2" key="1">
    <citation type="submission" date="2020-08" db="EMBL/GenBank/DDBJ databases">
        <title>Genomic Encyclopedia of Type Strains, Phase IV (KMG-IV): sequencing the most valuable type-strain genomes for metagenomic binning, comparative biology and taxonomic classification.</title>
        <authorList>
            <person name="Goeker M."/>
        </authorList>
    </citation>
    <scope>NUCLEOTIDE SEQUENCE [LARGE SCALE GENOMIC DNA]</scope>
    <source>
        <strain evidence="1 2">DSM 102983</strain>
    </source>
</reference>
<dbReference type="Pfam" id="PF13620">
    <property type="entry name" value="CarboxypepD_reg"/>
    <property type="match status" value="1"/>
</dbReference>
<proteinExistence type="predicted"/>
<dbReference type="SUPFAM" id="SSF49464">
    <property type="entry name" value="Carboxypeptidase regulatory domain-like"/>
    <property type="match status" value="1"/>
</dbReference>
<name>A0ABR6KV59_9BACT</name>
<sequence length="678" mass="78267">MKQLIITYLLSLITFHLQSQIQIKGLVTDAENNKPIDAATVQLQKKGSEIPVNYTLTDAEGCFTLPVIHVNDSMVIRVSLLGYSTMELPVVSGKEELLFPLSFKSFSLREVEIRPGRVYGRQDTINYDISRFISPKDESVKDVLKRLPGIQVNDAGKISYNGKDISRFYVEGMDLSDGRYGQISNNLRANAIETVQVLENHQPIRALSKKISVEDIALNLKLKPQFHNRWLISIEGGTGGSPILWSGNLNAMQLSRKSQSIYLYKGNNTGNDVTDEQKLFRTENEEKKYGQPLPEFLKQPLLNAPLKKERLLFNQVHTLSANRLYKLNETTQLRINANYIHDLQNQQRGSITHYYQEADTFSLKEQNSIRIRSDRTELAASLENNTENLFLTNHFNLTGNWDNSLSHIQTDQTVTQQIQTPNFGVRNYLQSLWTRGKYTVEARSLIRYHNQPSQINIDDYSDKMNLRQLYINHSLSILCKKRMLTQRYTAGASGDINNLHNGFTVYAIPEYQWNLPKWTISLNLPFRWTTFTGTIISHPTLNPYLYVNYKLNYAWRFSVRAGYEESYGNITDLYATPYRTSFRNRIVSNGILPTERKQSYSLYGEYKSTVREFFFTLYLNYTNNWSNRIFEQQIEGEEVSLISHLKKNNSHNWSVNGTLSKGFYDWGGKILPFLSNRT</sequence>
<keyword evidence="2" id="KW-1185">Reference proteome</keyword>
<gene>
    <name evidence="1" type="ORF">GGQ57_004602</name>
</gene>
<dbReference type="InterPro" id="IPR008969">
    <property type="entry name" value="CarboxyPept-like_regulatory"/>
</dbReference>
<organism evidence="1 2">
    <name type="scientific">Parabacteroides faecis</name>
    <dbReference type="NCBI Taxonomy" id="1217282"/>
    <lineage>
        <taxon>Bacteria</taxon>
        <taxon>Pseudomonadati</taxon>
        <taxon>Bacteroidota</taxon>
        <taxon>Bacteroidia</taxon>
        <taxon>Bacteroidales</taxon>
        <taxon>Tannerellaceae</taxon>
        <taxon>Parabacteroides</taxon>
    </lineage>
</organism>
<evidence type="ECO:0008006" key="3">
    <source>
        <dbReference type="Google" id="ProtNLM"/>
    </source>
</evidence>
<dbReference type="Proteomes" id="UP000533637">
    <property type="component" value="Unassembled WGS sequence"/>
</dbReference>
<comment type="caution">
    <text evidence="1">The sequence shown here is derived from an EMBL/GenBank/DDBJ whole genome shotgun (WGS) entry which is preliminary data.</text>
</comment>